<evidence type="ECO:0000313" key="4">
    <source>
        <dbReference type="EMBL" id="NYE69557.1"/>
    </source>
</evidence>
<evidence type="ECO:0000259" key="3">
    <source>
        <dbReference type="Pfam" id="PF02826"/>
    </source>
</evidence>
<dbReference type="InterPro" id="IPR029753">
    <property type="entry name" value="D-isomer_DH_CS"/>
</dbReference>
<dbReference type="SUPFAM" id="SSF51735">
    <property type="entry name" value="NAD(P)-binding Rossmann-fold domains"/>
    <property type="match status" value="1"/>
</dbReference>
<dbReference type="GO" id="GO:0016616">
    <property type="term" value="F:oxidoreductase activity, acting on the CH-OH group of donors, NAD or NADP as acceptor"/>
    <property type="evidence" value="ECO:0007669"/>
    <property type="project" value="UniProtKB-ARBA"/>
</dbReference>
<dbReference type="InterPro" id="IPR006140">
    <property type="entry name" value="D-isomer_DH_NAD-bd"/>
</dbReference>
<comment type="caution">
    <text evidence="4">The sequence shown here is derived from an EMBL/GenBank/DDBJ whole genome shotgun (WGS) entry which is preliminary data.</text>
</comment>
<dbReference type="PROSITE" id="PS00671">
    <property type="entry name" value="D_2_HYDROXYACID_DH_3"/>
    <property type="match status" value="1"/>
</dbReference>
<gene>
    <name evidence="4" type="ORF">BKA15_000886</name>
</gene>
<dbReference type="Gene3D" id="3.40.50.720">
    <property type="entry name" value="NAD(P)-binding Rossmann-like Domain"/>
    <property type="match status" value="2"/>
</dbReference>
<dbReference type="Pfam" id="PF02826">
    <property type="entry name" value="2-Hacid_dh_C"/>
    <property type="match status" value="1"/>
</dbReference>
<keyword evidence="5" id="KW-1185">Reference proteome</keyword>
<keyword evidence="2" id="KW-0520">NAD</keyword>
<reference evidence="4 5" key="1">
    <citation type="submission" date="2020-07" db="EMBL/GenBank/DDBJ databases">
        <title>Sequencing the genomes of 1000 actinobacteria strains.</title>
        <authorList>
            <person name="Klenk H.-P."/>
        </authorList>
    </citation>
    <scope>NUCLEOTIDE SEQUENCE [LARGE SCALE GENOMIC DNA]</scope>
    <source>
        <strain evidence="4 5">DSM 22083</strain>
    </source>
</reference>
<evidence type="ECO:0000313" key="5">
    <source>
        <dbReference type="Proteomes" id="UP000569914"/>
    </source>
</evidence>
<dbReference type="InterPro" id="IPR036291">
    <property type="entry name" value="NAD(P)-bd_dom_sf"/>
</dbReference>
<dbReference type="EMBL" id="JACCBU010000001">
    <property type="protein sequence ID" value="NYE69557.1"/>
    <property type="molecule type" value="Genomic_DNA"/>
</dbReference>
<evidence type="ECO:0000256" key="1">
    <source>
        <dbReference type="ARBA" id="ARBA00023002"/>
    </source>
</evidence>
<feature type="domain" description="D-isomer specific 2-hydroxyacid dehydrogenase NAD-binding" evidence="3">
    <location>
        <begin position="105"/>
        <end position="275"/>
    </location>
</feature>
<dbReference type="PROSITE" id="PS00670">
    <property type="entry name" value="D_2_HYDROXYACID_DH_2"/>
    <property type="match status" value="1"/>
</dbReference>
<proteinExistence type="predicted"/>
<dbReference type="AlphaFoldDB" id="A0A7Y9L9G6"/>
<keyword evidence="1" id="KW-0560">Oxidoreductase</keyword>
<evidence type="ECO:0000256" key="2">
    <source>
        <dbReference type="ARBA" id="ARBA00023027"/>
    </source>
</evidence>
<accession>A0A7Y9L9G6</accession>
<dbReference type="GO" id="GO:0051287">
    <property type="term" value="F:NAD binding"/>
    <property type="evidence" value="ECO:0007669"/>
    <property type="project" value="InterPro"/>
</dbReference>
<dbReference type="Proteomes" id="UP000569914">
    <property type="component" value="Unassembled WGS sequence"/>
</dbReference>
<sequence>MSRRVWLPFQDLAEAERRLGGIPDGLEVDCFPGDGEWPDSIAEVEFYVLSKAPKEAFSRAAEMKSLKIAQILYAGYEGVLPHVPEGVTLCNGGGIHDTATSEMAIALALANGRHLDEFARNQAEGLWRGRMGVGLADQRVLILGYGRIGAAIERRLAGFEVASVTRVARRARTEPEVYPVDRLPDLLPEADIVFVIAPLTPQTEGIIDAAALKLLPDNALVVNVARGRLIDTDALVAETSTGRIRAALDVTDPEPLPPDHPLWRIPGVTIVPHVGGASTAGEPRSDRFLANQLRRYAAGEELENVING</sequence>
<dbReference type="CDD" id="cd12166">
    <property type="entry name" value="2-Hacid_dh_7"/>
    <property type="match status" value="1"/>
</dbReference>
<organism evidence="4 5">
    <name type="scientific">Microlunatus parietis</name>
    <dbReference type="NCBI Taxonomy" id="682979"/>
    <lineage>
        <taxon>Bacteria</taxon>
        <taxon>Bacillati</taxon>
        <taxon>Actinomycetota</taxon>
        <taxon>Actinomycetes</taxon>
        <taxon>Propionibacteriales</taxon>
        <taxon>Propionibacteriaceae</taxon>
        <taxon>Microlunatus</taxon>
    </lineage>
</organism>
<dbReference type="PANTHER" id="PTHR43333:SF1">
    <property type="entry name" value="D-ISOMER SPECIFIC 2-HYDROXYACID DEHYDROGENASE NAD-BINDING DOMAIN-CONTAINING PROTEIN"/>
    <property type="match status" value="1"/>
</dbReference>
<dbReference type="PANTHER" id="PTHR43333">
    <property type="entry name" value="2-HACID_DH_C DOMAIN-CONTAINING PROTEIN"/>
    <property type="match status" value="1"/>
</dbReference>
<name>A0A7Y9L9G6_9ACTN</name>
<dbReference type="RefSeq" id="WP_179748406.1">
    <property type="nucleotide sequence ID" value="NZ_JACCBU010000001.1"/>
</dbReference>
<protein>
    <submittedName>
        <fullName evidence="4">Phosphoglycerate dehydrogenase-like enzyme</fullName>
    </submittedName>
</protein>